<dbReference type="EMBL" id="PKJS01000033">
    <property type="protein sequence ID" value="PKZ67675.1"/>
    <property type="molecule type" value="Genomic_DNA"/>
</dbReference>
<feature type="coiled-coil region" evidence="1">
    <location>
        <begin position="1"/>
        <end position="28"/>
    </location>
</feature>
<protein>
    <recommendedName>
        <fullName evidence="5">Mobilization protein</fullName>
    </recommendedName>
</protein>
<feature type="compositionally biased region" description="Polar residues" evidence="2">
    <location>
        <begin position="80"/>
        <end position="99"/>
    </location>
</feature>
<dbReference type="AlphaFoldDB" id="A0A2I1REX8"/>
<evidence type="ECO:0000313" key="4">
    <source>
        <dbReference type="Proteomes" id="UP000234914"/>
    </source>
</evidence>
<sequence length="99" mass="11213">MATLEQQIAQKQDELNRLKEKAKTLENGQKIVLGGMVLSVARKNPQFARQLLNMIGNEINRDTDKKRLENIIDELKGIVSDNQPQAQTMPQTPLNHQHG</sequence>
<evidence type="ECO:0000313" key="3">
    <source>
        <dbReference type="EMBL" id="PKZ67675.1"/>
    </source>
</evidence>
<dbReference type="Proteomes" id="UP000234914">
    <property type="component" value="Unassembled WGS sequence"/>
</dbReference>
<reference evidence="3 4" key="1">
    <citation type="submission" date="2017-12" db="EMBL/GenBank/DDBJ databases">
        <title>Phylogenetic diversity of female urinary microbiome.</title>
        <authorList>
            <person name="Thomas-White K."/>
            <person name="Wolfe A.J."/>
        </authorList>
    </citation>
    <scope>NUCLEOTIDE SEQUENCE [LARGE SCALE GENOMIC DNA]</scope>
    <source>
        <strain evidence="3 4">UMB0416</strain>
    </source>
</reference>
<evidence type="ECO:0008006" key="5">
    <source>
        <dbReference type="Google" id="ProtNLM"/>
    </source>
</evidence>
<feature type="region of interest" description="Disordered" evidence="2">
    <location>
        <begin position="79"/>
        <end position="99"/>
    </location>
</feature>
<keyword evidence="1" id="KW-0175">Coiled coil</keyword>
<organism evidence="3 4">
    <name type="scientific">Faucicola osloensis</name>
    <name type="common">Moraxella osloensis</name>
    <dbReference type="NCBI Taxonomy" id="34062"/>
    <lineage>
        <taxon>Bacteria</taxon>
        <taxon>Pseudomonadati</taxon>
        <taxon>Pseudomonadota</taxon>
        <taxon>Gammaproteobacteria</taxon>
        <taxon>Moraxellales</taxon>
        <taxon>Moraxellaceae</taxon>
        <taxon>Faucicola</taxon>
    </lineage>
</organism>
<evidence type="ECO:0000256" key="1">
    <source>
        <dbReference type="SAM" id="Coils"/>
    </source>
</evidence>
<gene>
    <name evidence="3" type="ORF">CYJ96_12550</name>
</gene>
<accession>A0A2I1REX8</accession>
<comment type="caution">
    <text evidence="3">The sequence shown here is derived from an EMBL/GenBank/DDBJ whole genome shotgun (WGS) entry which is preliminary data.</text>
</comment>
<evidence type="ECO:0000256" key="2">
    <source>
        <dbReference type="SAM" id="MobiDB-lite"/>
    </source>
</evidence>
<dbReference type="RefSeq" id="WP_101965282.1">
    <property type="nucleotide sequence ID" value="NZ_PKJS01000033.1"/>
</dbReference>
<proteinExistence type="predicted"/>
<name>A0A2I1REX8_FAUOS</name>